<dbReference type="EMBL" id="BDGI01000116">
    <property type="protein sequence ID" value="GAV29386.1"/>
    <property type="molecule type" value="Genomic_DNA"/>
</dbReference>
<dbReference type="AlphaFoldDB" id="A0A1Q2YIK5"/>
<name>A0A1Q2YIK5_9ASCO</name>
<dbReference type="PANTHER" id="PTHR15407:SF28">
    <property type="entry name" value="RIBITOL-5-PHOSPHATE TRANSFERASE FKTN"/>
    <property type="match status" value="1"/>
</dbReference>
<dbReference type="Proteomes" id="UP000186136">
    <property type="component" value="Unassembled WGS sequence"/>
</dbReference>
<sequence>MPFSWEDWADLSALNSFLGAEDSTCYSFFHSHDIDLDYTFEANESSSTYLTKSHCLDNEEYLKTPAGELKDPALLPGFNFNGQINEKSDFIGQFYNAKSYLLSAAPPPTLIYFLHDNGTYHKVEPYASSSMMRNGMFDSFVSKKSLFQGFDPITELENLSPNRVLKNPNDFKSAMVNAKSFELSIPESRFVLNTEEMFHYLHAKKESSLALNEKRFLESIGFSKATKVEDAPKYFHEVNVKWYAKYNGHEIKENGAHYDFRFFSGFLSEMPSAEATVHSPEYDPAKPVDYALSIDNTINRQTIILSHMVHTLFTLTFHDGLFMFPAHGSLLAWYFTSMSFPYDEDEDVQMPIADLAEFCLRYNDSLIVQNPKYGMGKYYVDCTSTLTHRGKGLGNNNIDARVIDVDSGMYVDITGLSVSNDQLNYENLHKFEGWIPQQAIDSYPLEPKQKRELYSRDEEKKDEEKKEEEKKDEKKDEEKEEKEEPVHKPTDEEILRIHKENKIYNCRNDHFYTLDQLSPARLTLFEGAPTFVVASNRSLIEVLETEYGKRSHENPEWRNWLFVDMLRMWVNTDDIKSGCDELRRATNTTGEKEVSPFECFNRNKTFILSELVKNSVYDVTLQESLAYPDKKRPDFNLLQELYRDNSYTGSHVREMQHYHGKWEWNTPFIDDCADISSEWEGLAGWMLEDHSPPKIAMLDYLLFTEKEDRGLNIELS</sequence>
<dbReference type="Pfam" id="PF04991">
    <property type="entry name" value="LicD"/>
    <property type="match status" value="1"/>
</dbReference>
<evidence type="ECO:0000259" key="6">
    <source>
        <dbReference type="Pfam" id="PF04991"/>
    </source>
</evidence>
<reference evidence="7 8" key="1">
    <citation type="submission" date="2016-08" db="EMBL/GenBank/DDBJ databases">
        <title>Whole genome shotgun sequence of Pichia membranifaciens KS47-1.</title>
        <authorList>
            <person name="Konishi M."/>
            <person name="Ishida M."/>
            <person name="Arakawa T."/>
            <person name="Kato Y."/>
            <person name="Horiuchi J."/>
        </authorList>
    </citation>
    <scope>NUCLEOTIDE SEQUENCE [LARGE SCALE GENOMIC DNA]</scope>
    <source>
        <strain evidence="7 8">KS47-1</strain>
    </source>
</reference>
<evidence type="ECO:0000256" key="2">
    <source>
        <dbReference type="ARBA" id="ARBA00022692"/>
    </source>
</evidence>
<accession>A0A1Q2YIK5</accession>
<keyword evidence="2" id="KW-0812">Transmembrane</keyword>
<dbReference type="InterPro" id="IPR007074">
    <property type="entry name" value="LicD/FKTN/FKRP_NTP_transf"/>
</dbReference>
<evidence type="ECO:0000256" key="3">
    <source>
        <dbReference type="ARBA" id="ARBA00022989"/>
    </source>
</evidence>
<feature type="compositionally biased region" description="Basic and acidic residues" evidence="5">
    <location>
        <begin position="447"/>
        <end position="494"/>
    </location>
</feature>
<dbReference type="InterPro" id="IPR009644">
    <property type="entry name" value="FKTN/MNN4/W02B3.4-1"/>
</dbReference>
<evidence type="ECO:0000256" key="4">
    <source>
        <dbReference type="ARBA" id="ARBA00023136"/>
    </source>
</evidence>
<evidence type="ECO:0000256" key="5">
    <source>
        <dbReference type="SAM" id="MobiDB-lite"/>
    </source>
</evidence>
<dbReference type="OrthoDB" id="444255at2759"/>
<comment type="caution">
    <text evidence="7">The sequence shown here is derived from an EMBL/GenBank/DDBJ whole genome shotgun (WGS) entry which is preliminary data.</text>
</comment>
<keyword evidence="8" id="KW-1185">Reference proteome</keyword>
<evidence type="ECO:0000313" key="7">
    <source>
        <dbReference type="EMBL" id="GAV29386.1"/>
    </source>
</evidence>
<keyword evidence="4" id="KW-0472">Membrane</keyword>
<evidence type="ECO:0000313" key="8">
    <source>
        <dbReference type="Proteomes" id="UP000186136"/>
    </source>
</evidence>
<dbReference type="GO" id="GO:0016020">
    <property type="term" value="C:membrane"/>
    <property type="evidence" value="ECO:0007669"/>
    <property type="project" value="UniProtKB-SubCell"/>
</dbReference>
<proteinExistence type="predicted"/>
<feature type="region of interest" description="Disordered" evidence="5">
    <location>
        <begin position="445"/>
        <end position="494"/>
    </location>
</feature>
<gene>
    <name evidence="7" type="ORF">PMKS-002886</name>
</gene>
<protein>
    <recommendedName>
        <fullName evidence="6">LicD/FKTN/FKRP nucleotidyltransferase domain-containing protein</fullName>
    </recommendedName>
</protein>
<keyword evidence="3" id="KW-1133">Transmembrane helix</keyword>
<comment type="subcellular location">
    <subcellularLocation>
        <location evidence="1">Membrane</location>
        <topology evidence="1">Single-pass membrane protein</topology>
    </subcellularLocation>
</comment>
<organism evidence="7 8">
    <name type="scientific">Pichia membranifaciens</name>
    <dbReference type="NCBI Taxonomy" id="4926"/>
    <lineage>
        <taxon>Eukaryota</taxon>
        <taxon>Fungi</taxon>
        <taxon>Dikarya</taxon>
        <taxon>Ascomycota</taxon>
        <taxon>Saccharomycotina</taxon>
        <taxon>Pichiomycetes</taxon>
        <taxon>Pichiales</taxon>
        <taxon>Pichiaceae</taxon>
        <taxon>Pichia</taxon>
    </lineage>
</organism>
<feature type="domain" description="LicD/FKTN/FKRP nucleotidyltransferase" evidence="6">
    <location>
        <begin position="324"/>
        <end position="548"/>
    </location>
</feature>
<dbReference type="PANTHER" id="PTHR15407">
    <property type="entry name" value="FUKUTIN-RELATED"/>
    <property type="match status" value="1"/>
</dbReference>
<dbReference type="GO" id="GO:0009100">
    <property type="term" value="P:glycoprotein metabolic process"/>
    <property type="evidence" value="ECO:0007669"/>
    <property type="project" value="UniProtKB-ARBA"/>
</dbReference>
<evidence type="ECO:0000256" key="1">
    <source>
        <dbReference type="ARBA" id="ARBA00004167"/>
    </source>
</evidence>